<reference evidence="2" key="1">
    <citation type="submission" date="2020-05" db="EMBL/GenBank/DDBJ databases">
        <authorList>
            <person name="Chiriac C."/>
            <person name="Salcher M."/>
            <person name="Ghai R."/>
            <person name="Kavagutti S V."/>
        </authorList>
    </citation>
    <scope>NUCLEOTIDE SEQUENCE</scope>
</reference>
<feature type="region of interest" description="Disordered" evidence="1">
    <location>
        <begin position="68"/>
        <end position="91"/>
    </location>
</feature>
<dbReference type="EMBL" id="CAFBLX010000493">
    <property type="protein sequence ID" value="CAB4932419.1"/>
    <property type="molecule type" value="Genomic_DNA"/>
</dbReference>
<protein>
    <submittedName>
        <fullName evidence="2">Unannotated protein</fullName>
    </submittedName>
</protein>
<evidence type="ECO:0000313" key="2">
    <source>
        <dbReference type="EMBL" id="CAB4932419.1"/>
    </source>
</evidence>
<sequence length="385" mass="42695">MQPRVENEQRRVRLGNTDRHRGRVGVRHRVRGHRHRCLGRPVQVVQFGRPVPLAELLCGGRRQCLTDRQHSPQARRHLARGDGAEHGQHRRHQVQCRHRLCANQIQQVVGVAMTVGRGHDEPPAGGQLRPELPHRQVERGCGLEQRCVGLVECVLRTQPVQLVDDGTVRDRNALRPTGRPGREDDVRGVGCGEHPGAFGRVHRSTRVGIGVEPGQIHDRSSIGDLGTHIAGDQNARGSGCLEDRRVALGRLVGIDRNVRPACCRDGVHADEEIDRAPNGKADRHFRPDTHADQVTRELRDPLGELSVRHHAVVVDECDCSAVAFGGCTEQIGQSRPFDGTEIVNRVVPVLDDRRSLAVQQHIEIADGCRRRRHDGGQHGLEAGHE</sequence>
<gene>
    <name evidence="2" type="ORF">UFOPK3472_04166</name>
</gene>
<accession>A0A6J7IN26</accession>
<name>A0A6J7IN26_9ZZZZ</name>
<dbReference type="AlphaFoldDB" id="A0A6J7IN26"/>
<evidence type="ECO:0000256" key="1">
    <source>
        <dbReference type="SAM" id="MobiDB-lite"/>
    </source>
</evidence>
<proteinExistence type="predicted"/>
<dbReference type="AntiFam" id="ANF00178">
    <property type="entry name" value="Shadow ORF (opposite dhbF)"/>
</dbReference>
<organism evidence="2">
    <name type="scientific">freshwater metagenome</name>
    <dbReference type="NCBI Taxonomy" id="449393"/>
    <lineage>
        <taxon>unclassified sequences</taxon>
        <taxon>metagenomes</taxon>
        <taxon>ecological metagenomes</taxon>
    </lineage>
</organism>